<accession>A0A7V8NN21</accession>
<evidence type="ECO:0000313" key="2">
    <source>
        <dbReference type="EMBL" id="MBA0084147.1"/>
    </source>
</evidence>
<comment type="caution">
    <text evidence="2">The sequence shown here is derived from an EMBL/GenBank/DDBJ whole genome shotgun (WGS) entry which is preliminary data.</text>
</comment>
<dbReference type="InterPro" id="IPR003399">
    <property type="entry name" value="Mce/MlaD"/>
</dbReference>
<dbReference type="Proteomes" id="UP000567293">
    <property type="component" value="Unassembled WGS sequence"/>
</dbReference>
<dbReference type="EMBL" id="JACDQQ010000393">
    <property type="protein sequence ID" value="MBA0084147.1"/>
    <property type="molecule type" value="Genomic_DNA"/>
</dbReference>
<organism evidence="2 3">
    <name type="scientific">Candidatus Acidiferrum panamense</name>
    <dbReference type="NCBI Taxonomy" id="2741543"/>
    <lineage>
        <taxon>Bacteria</taxon>
        <taxon>Pseudomonadati</taxon>
        <taxon>Acidobacteriota</taxon>
        <taxon>Terriglobia</taxon>
        <taxon>Candidatus Acidiferrales</taxon>
        <taxon>Candidatus Acidiferrum</taxon>
    </lineage>
</organism>
<keyword evidence="3" id="KW-1185">Reference proteome</keyword>
<dbReference type="InterPro" id="IPR052336">
    <property type="entry name" value="MlaD_Phospholipid_Transporter"/>
</dbReference>
<dbReference type="Pfam" id="PF02470">
    <property type="entry name" value="MlaD"/>
    <property type="match status" value="1"/>
</dbReference>
<dbReference type="Gene3D" id="1.20.5.1230">
    <property type="entry name" value="Apolipoprotein A-I"/>
    <property type="match status" value="1"/>
</dbReference>
<dbReference type="PANTHER" id="PTHR33371">
    <property type="entry name" value="INTERMEMBRANE PHOSPHOLIPID TRANSPORT SYSTEM BINDING PROTEIN MLAD-RELATED"/>
    <property type="match status" value="1"/>
</dbReference>
<gene>
    <name evidence="2" type="ORF">HRJ53_04045</name>
</gene>
<protein>
    <submittedName>
        <fullName evidence="2">MCE family protein</fullName>
    </submittedName>
</protein>
<name>A0A7V8NN21_9BACT</name>
<dbReference type="AlphaFoldDB" id="A0A7V8NN21"/>
<dbReference type="PANTHER" id="PTHR33371:SF4">
    <property type="entry name" value="INTERMEMBRANE PHOSPHOLIPID TRANSPORT SYSTEM BINDING PROTEIN MLAD"/>
    <property type="match status" value="1"/>
</dbReference>
<feature type="domain" description="Mce/MlaD" evidence="1">
    <location>
        <begin position="37"/>
        <end position="115"/>
    </location>
</feature>
<evidence type="ECO:0000259" key="1">
    <source>
        <dbReference type="Pfam" id="PF02470"/>
    </source>
</evidence>
<sequence length="322" mass="34817">MDSKREQAMVGSFVLLAGGILVAMVFTLSGAFGGAAKTYRAYFPFAGGLEPGATVRYAGGPKVGRVEKLQLDPKDSSRIEITFSVKSDLPVKTDSRAKIMSMTPLADNHLEIVAGSEEAPLAAAGTLLPSEPYVDFNALTQKINDIAPQAQQLLATLNGRANELQVTLARVNDLLNDSNRANFSGALAQTRGMVAENRAPIKSAVQNLSSASQKLEPLLGDLRKTSAEANQALDHIDSLIGENRKDVRQAILELRRSLATVADLTGRLDQTMDVNAENIDELLENLRHVSENLREFTNTIKARPYTLIRSSSPPEHKTGDPR</sequence>
<evidence type="ECO:0000313" key="3">
    <source>
        <dbReference type="Proteomes" id="UP000567293"/>
    </source>
</evidence>
<reference evidence="2" key="1">
    <citation type="submission" date="2020-06" db="EMBL/GenBank/DDBJ databases">
        <title>Legume-microbial interactions unlock mineral nutrients during tropical forest succession.</title>
        <authorList>
            <person name="Epihov D.Z."/>
        </authorList>
    </citation>
    <scope>NUCLEOTIDE SEQUENCE [LARGE SCALE GENOMIC DNA]</scope>
    <source>
        <strain evidence="2">Pan2503</strain>
    </source>
</reference>
<proteinExistence type="predicted"/>